<proteinExistence type="inferred from homology"/>
<feature type="binding site" evidence="6">
    <location>
        <position position="203"/>
    </location>
    <ligand>
        <name>S-adenosyl-L-methionine</name>
        <dbReference type="ChEBI" id="CHEBI:59789"/>
    </ligand>
</feature>
<dbReference type="InterPro" id="IPR029064">
    <property type="entry name" value="Ribosomal_eL30-like_sf"/>
</dbReference>
<dbReference type="SUPFAM" id="SSF55315">
    <property type="entry name" value="L30e-like"/>
    <property type="match status" value="1"/>
</dbReference>
<evidence type="ECO:0000313" key="8">
    <source>
        <dbReference type="EMBL" id="SQH75069.1"/>
    </source>
</evidence>
<dbReference type="InterPro" id="IPR029026">
    <property type="entry name" value="tRNA_m1G_MTases_N"/>
</dbReference>
<dbReference type="EMBL" id="LS483452">
    <property type="protein sequence ID" value="SQH75069.1"/>
    <property type="molecule type" value="Genomic_DNA"/>
</dbReference>
<comment type="function">
    <text evidence="6">Specifically methylates the ribose of guanosine 2251 in 23S rRNA.</text>
</comment>
<comment type="catalytic activity">
    <reaction evidence="6">
        <text>guanosine(2251) in 23S rRNA + S-adenosyl-L-methionine = 2'-O-methylguanosine(2251) in 23S rRNA + S-adenosyl-L-homocysteine + H(+)</text>
        <dbReference type="Rhea" id="RHEA:24140"/>
        <dbReference type="Rhea" id="RHEA-COMP:10239"/>
        <dbReference type="Rhea" id="RHEA-COMP:10241"/>
        <dbReference type="ChEBI" id="CHEBI:15378"/>
        <dbReference type="ChEBI" id="CHEBI:57856"/>
        <dbReference type="ChEBI" id="CHEBI:59789"/>
        <dbReference type="ChEBI" id="CHEBI:74269"/>
        <dbReference type="ChEBI" id="CHEBI:74445"/>
        <dbReference type="EC" id="2.1.1.185"/>
    </reaction>
</comment>
<gene>
    <name evidence="6 8" type="primary">rlmB</name>
    <name evidence="8" type="ORF">SHEWBE_1100</name>
</gene>
<protein>
    <recommendedName>
        <fullName evidence="6">23S rRNA (guanosine-2'-O-)-methyltransferase RlmB</fullName>
        <ecNumber evidence="6">2.1.1.185</ecNumber>
    </recommendedName>
    <alternativeName>
        <fullName evidence="6">23S rRNA (guanosine2251 2'-O)-methyltransferase</fullName>
    </alternativeName>
    <alternativeName>
        <fullName evidence="6">23S rRNA Gm2251 2'-O-methyltransferase</fullName>
    </alternativeName>
</protein>
<keyword evidence="5 6" id="KW-0949">S-adenosyl-L-methionine</keyword>
<dbReference type="NCBIfam" id="NF008386">
    <property type="entry name" value="PRK11181.1"/>
    <property type="match status" value="1"/>
</dbReference>
<dbReference type="Proteomes" id="UP000250123">
    <property type="component" value="Chromosome SHEWBE"/>
</dbReference>
<reference evidence="9" key="1">
    <citation type="submission" date="2018-06" db="EMBL/GenBank/DDBJ databases">
        <authorList>
            <person name="Cea G.-C."/>
            <person name="William W."/>
        </authorList>
    </citation>
    <scope>NUCLEOTIDE SEQUENCE [LARGE SCALE GENOMIC DNA]</scope>
    <source>
        <strain evidence="9">DB21MT-2</strain>
    </source>
</reference>
<evidence type="ECO:0000256" key="3">
    <source>
        <dbReference type="ARBA" id="ARBA00022603"/>
    </source>
</evidence>
<dbReference type="GO" id="GO:0070039">
    <property type="term" value="F:rRNA (guanosine-2'-O-)-methyltransferase activity"/>
    <property type="evidence" value="ECO:0007669"/>
    <property type="project" value="UniProtKB-UniRule"/>
</dbReference>
<dbReference type="InterPro" id="IPR004441">
    <property type="entry name" value="rRNA_MeTrfase_TrmH"/>
</dbReference>
<feature type="binding site" evidence="6">
    <location>
        <position position="223"/>
    </location>
    <ligand>
        <name>S-adenosyl-L-methionine</name>
        <dbReference type="ChEBI" id="CHEBI:59789"/>
    </ligand>
</feature>
<dbReference type="AlphaFoldDB" id="A0A330LXI9"/>
<accession>A0A330LXI9</accession>
<dbReference type="Pfam" id="PF08032">
    <property type="entry name" value="SpoU_sub_bind"/>
    <property type="match status" value="1"/>
</dbReference>
<dbReference type="KEGG" id="sbk:SHEWBE_1100"/>
<dbReference type="PANTHER" id="PTHR46429:SF1">
    <property type="entry name" value="23S RRNA (GUANOSINE-2'-O-)-METHYLTRANSFERASE RLMB"/>
    <property type="match status" value="1"/>
</dbReference>
<sequence>MKKQDITFGIHAVEAVLKYSPERVIELWVLQGRDDKRFMPILESAAEYGISVQHATRKVLDDKSDGGQHQGVIARVKAVKQLNDKDLAVLLDKIEVEKTETPFLLILDGVTDPHNLGACLRNADAAGVHGVIVPRDNSVGLTPTVSKVACGAAEVVPLFQVTNLARTMKSLQDKGIWIVGAAGEAEHDLYKADLKGSLAIAMGSEDKGLRRLTRESCDSLVSIPMTGSVSSLNVSVATGVCLFEAVRQRLS</sequence>
<dbReference type="InterPro" id="IPR013123">
    <property type="entry name" value="SpoU_subst-bd"/>
</dbReference>
<dbReference type="NCBIfam" id="TIGR00186">
    <property type="entry name" value="rRNA_methyl_3"/>
    <property type="match status" value="1"/>
</dbReference>
<dbReference type="EC" id="2.1.1.185" evidence="6"/>
<dbReference type="SMART" id="SM00967">
    <property type="entry name" value="SpoU_sub_bind"/>
    <property type="match status" value="1"/>
</dbReference>
<evidence type="ECO:0000259" key="7">
    <source>
        <dbReference type="SMART" id="SM00967"/>
    </source>
</evidence>
<evidence type="ECO:0000256" key="2">
    <source>
        <dbReference type="ARBA" id="ARBA00022552"/>
    </source>
</evidence>
<comment type="similarity">
    <text evidence="6">Belongs to the class IV-like SAM-binding methyltransferase superfamily. RNA methyltransferase TrmH family. RlmB subfamily.</text>
</comment>
<evidence type="ECO:0000256" key="6">
    <source>
        <dbReference type="HAMAP-Rule" id="MF_01887"/>
    </source>
</evidence>
<dbReference type="FunFam" id="3.40.1280.10:FF:000008">
    <property type="entry name" value="Group 3 RNA methyltransferase TrmH"/>
    <property type="match status" value="1"/>
</dbReference>
<dbReference type="GO" id="GO:0005829">
    <property type="term" value="C:cytosol"/>
    <property type="evidence" value="ECO:0007669"/>
    <property type="project" value="TreeGrafter"/>
</dbReference>
<dbReference type="InterPro" id="IPR029028">
    <property type="entry name" value="Alpha/beta_knot_MTases"/>
</dbReference>
<dbReference type="OrthoDB" id="9785673at2"/>
<dbReference type="HAMAP" id="MF_01887">
    <property type="entry name" value="23SrRNA_methyltr_B"/>
    <property type="match status" value="1"/>
</dbReference>
<dbReference type="PANTHER" id="PTHR46429">
    <property type="entry name" value="23S RRNA (GUANOSINE-2'-O-)-METHYLTRANSFERASE RLMB"/>
    <property type="match status" value="1"/>
</dbReference>
<dbReference type="GO" id="GO:0003723">
    <property type="term" value="F:RNA binding"/>
    <property type="evidence" value="ECO:0007669"/>
    <property type="project" value="InterPro"/>
</dbReference>
<dbReference type="RefSeq" id="WP_112351727.1">
    <property type="nucleotide sequence ID" value="NZ_LS483452.1"/>
</dbReference>
<dbReference type="InterPro" id="IPR024915">
    <property type="entry name" value="23S_rRNA_MeTrfase_RlmB"/>
</dbReference>
<feature type="domain" description="RNA 2-O ribose methyltransferase substrate binding" evidence="7">
    <location>
        <begin position="6"/>
        <end position="82"/>
    </location>
</feature>
<keyword evidence="2 6" id="KW-0698">rRNA processing</keyword>
<dbReference type="Pfam" id="PF00588">
    <property type="entry name" value="SpoU_methylase"/>
    <property type="match status" value="1"/>
</dbReference>
<keyword evidence="1 6" id="KW-0963">Cytoplasm</keyword>
<keyword evidence="3 6" id="KW-0489">Methyltransferase</keyword>
<name>A0A330LXI9_9GAMM</name>
<evidence type="ECO:0000313" key="9">
    <source>
        <dbReference type="Proteomes" id="UP000250123"/>
    </source>
</evidence>
<evidence type="ECO:0000256" key="4">
    <source>
        <dbReference type="ARBA" id="ARBA00022679"/>
    </source>
</evidence>
<evidence type="ECO:0000256" key="1">
    <source>
        <dbReference type="ARBA" id="ARBA00022490"/>
    </source>
</evidence>
<dbReference type="Gene3D" id="3.30.1330.30">
    <property type="match status" value="1"/>
</dbReference>
<dbReference type="Gene3D" id="3.40.1280.10">
    <property type="match status" value="1"/>
</dbReference>
<comment type="subcellular location">
    <subcellularLocation>
        <location evidence="6">Cytoplasm</location>
    </subcellularLocation>
</comment>
<dbReference type="InterPro" id="IPR001537">
    <property type="entry name" value="SpoU_MeTrfase"/>
</dbReference>
<dbReference type="SUPFAM" id="SSF75217">
    <property type="entry name" value="alpha/beta knot"/>
    <property type="match status" value="1"/>
</dbReference>
<organism evidence="8 9">
    <name type="scientific">Shewanella benthica</name>
    <dbReference type="NCBI Taxonomy" id="43661"/>
    <lineage>
        <taxon>Bacteria</taxon>
        <taxon>Pseudomonadati</taxon>
        <taxon>Pseudomonadota</taxon>
        <taxon>Gammaproteobacteria</taxon>
        <taxon>Alteromonadales</taxon>
        <taxon>Shewanellaceae</taxon>
        <taxon>Shewanella</taxon>
    </lineage>
</organism>
<evidence type="ECO:0000256" key="5">
    <source>
        <dbReference type="ARBA" id="ARBA00022691"/>
    </source>
</evidence>
<feature type="binding site" evidence="6">
    <location>
        <position position="232"/>
    </location>
    <ligand>
        <name>S-adenosyl-L-methionine</name>
        <dbReference type="ChEBI" id="CHEBI:59789"/>
    </ligand>
</feature>
<keyword evidence="4 6" id="KW-0808">Transferase</keyword>
<dbReference type="CDD" id="cd18103">
    <property type="entry name" value="SpoU-like_RlmB"/>
    <property type="match status" value="1"/>
</dbReference>